<dbReference type="STRING" id="6313.A0A0K0DGZ6"/>
<evidence type="ECO:0000256" key="3">
    <source>
        <dbReference type="ARBA" id="ARBA00023242"/>
    </source>
</evidence>
<dbReference type="WBParaSite" id="ACAC_0001040401-mRNA-1">
    <property type="protein sequence ID" value="ACAC_0001040401-mRNA-1"/>
    <property type="gene ID" value="ACAC_0001040401"/>
</dbReference>
<evidence type="ECO:0000256" key="1">
    <source>
        <dbReference type="ARBA" id="ARBA00004123"/>
    </source>
</evidence>
<dbReference type="AlphaFoldDB" id="A0A0K0DGZ6"/>
<evidence type="ECO:0000313" key="4">
    <source>
        <dbReference type="Proteomes" id="UP000035642"/>
    </source>
</evidence>
<dbReference type="GO" id="GO:1902369">
    <property type="term" value="P:negative regulation of RNA catabolic process"/>
    <property type="evidence" value="ECO:0007669"/>
    <property type="project" value="TreeGrafter"/>
</dbReference>
<name>A0A0K0DGZ6_ANGCA</name>
<keyword evidence="3" id="KW-0539">Nucleus</keyword>
<reference evidence="4" key="1">
    <citation type="submission" date="2012-09" db="EMBL/GenBank/DDBJ databases">
        <authorList>
            <person name="Martin A.A."/>
        </authorList>
    </citation>
    <scope>NUCLEOTIDE SEQUENCE</scope>
</reference>
<comment type="similarity">
    <text evidence="2">Belongs to the NRDE2 family.</text>
</comment>
<reference evidence="5" key="2">
    <citation type="submission" date="2017-02" db="UniProtKB">
        <authorList>
            <consortium name="WormBaseParasite"/>
        </authorList>
    </citation>
    <scope>IDENTIFICATION</scope>
</reference>
<sequence length="589" mass="67720">MEAFSDFWNSGVPRIGDLEAKGWANYYSECGKTAETCDFEFVEQQAQMQQIYQLEEKSVSLQADELSNAQSEVTIADVRILTCCGDDAIFILLRLLGVHLNKSHSYLIFYQSYQLLTCAPTFHLLDEWNLMTPSKKLFTIPSAGARNIALNMIYGFFKIRPSMNFVATLLETKASQLDDLLSDRPTGIRITTMRDFLREFMTTFENVNTGIARVEFESAVAAYTLILFARWVREDNIDVVQVPEHRASNEKKKKQKKIKKGDRQFTSSQYVEKLKEFVHKIIDTPLLMGSMQLQILLRTLLSLVQAVPHSSVLDIITRILLRKGYEEKIKNFMIFHQTLFLKLSPTDALAALNEWKRLFRTTEDFSKPISCFESPRALCIALRIHFDYARASQHSDQWVEQCEKLFELINHFEAPDDRSVILSAYLDVLEHNWKHRHTLKSKLLIALEKGRKICPHDSSVIHSTLDMYSSLALIYLEKLRIRRLQDAGVAVPTDVLARTARAEASRKFDPALWRLAIAYAQSKSFIDETHVLALAQCAWSRHLHIDYIAACGSREKCKDVIRLMEQRGARVFNYLDYIDVLGEPANLQP</sequence>
<accession>A0A0K0DGZ6</accession>
<keyword evidence="4" id="KW-1185">Reference proteome</keyword>
<dbReference type="GO" id="GO:0031048">
    <property type="term" value="P:regulatory ncRNA-mediated heterochromatin formation"/>
    <property type="evidence" value="ECO:0007669"/>
    <property type="project" value="TreeGrafter"/>
</dbReference>
<organism evidence="4 5">
    <name type="scientific">Angiostrongylus cantonensis</name>
    <name type="common">Rat lungworm</name>
    <dbReference type="NCBI Taxonomy" id="6313"/>
    <lineage>
        <taxon>Eukaryota</taxon>
        <taxon>Metazoa</taxon>
        <taxon>Ecdysozoa</taxon>
        <taxon>Nematoda</taxon>
        <taxon>Chromadorea</taxon>
        <taxon>Rhabditida</taxon>
        <taxon>Rhabditina</taxon>
        <taxon>Rhabditomorpha</taxon>
        <taxon>Strongyloidea</taxon>
        <taxon>Metastrongylidae</taxon>
        <taxon>Angiostrongylus</taxon>
    </lineage>
</organism>
<dbReference type="PANTHER" id="PTHR13471:SF0">
    <property type="entry name" value="NUCLEAR EXOSOME REGULATOR NRDE2"/>
    <property type="match status" value="1"/>
</dbReference>
<proteinExistence type="inferred from homology"/>
<evidence type="ECO:0000256" key="2">
    <source>
        <dbReference type="ARBA" id="ARBA00009265"/>
    </source>
</evidence>
<comment type="subcellular location">
    <subcellularLocation>
        <location evidence="1">Nucleus</location>
    </subcellularLocation>
</comment>
<evidence type="ECO:0000313" key="5">
    <source>
        <dbReference type="WBParaSite" id="ACAC_0001040401-mRNA-1"/>
    </source>
</evidence>
<dbReference type="GO" id="GO:0071013">
    <property type="term" value="C:catalytic step 2 spliceosome"/>
    <property type="evidence" value="ECO:0007669"/>
    <property type="project" value="TreeGrafter"/>
</dbReference>
<dbReference type="Proteomes" id="UP000035642">
    <property type="component" value="Unassembled WGS sequence"/>
</dbReference>
<dbReference type="PANTHER" id="PTHR13471">
    <property type="entry name" value="TETRATRICOPEPTIDE-LIKE HELICAL"/>
    <property type="match status" value="1"/>
</dbReference>
<dbReference type="InterPro" id="IPR013633">
    <property type="entry name" value="NRDE-2"/>
</dbReference>
<protein>
    <submittedName>
        <fullName evidence="5">Uncharacterized protein</fullName>
    </submittedName>
</protein>